<accession>A0ABT1PPM7</accession>
<dbReference type="InterPro" id="IPR031705">
    <property type="entry name" value="Glyco_hydro_36_C"/>
</dbReference>
<evidence type="ECO:0000259" key="6">
    <source>
        <dbReference type="Pfam" id="PF16875"/>
    </source>
</evidence>
<gene>
    <name evidence="7" type="ORF">NGB36_03195</name>
</gene>
<evidence type="ECO:0000313" key="8">
    <source>
        <dbReference type="Proteomes" id="UP001057702"/>
    </source>
</evidence>
<dbReference type="Gene3D" id="2.70.98.60">
    <property type="entry name" value="alpha-galactosidase from lactobacil brevis"/>
    <property type="match status" value="1"/>
</dbReference>
<dbReference type="Gene3D" id="3.20.20.70">
    <property type="entry name" value="Aldolase class I"/>
    <property type="match status" value="1"/>
</dbReference>
<feature type="domain" description="Glycosyl hydrolase family 36 C-terminal" evidence="5">
    <location>
        <begin position="614"/>
        <end position="696"/>
    </location>
</feature>
<dbReference type="CDD" id="cd14791">
    <property type="entry name" value="GH36"/>
    <property type="match status" value="1"/>
</dbReference>
<keyword evidence="8" id="KW-1185">Reference proteome</keyword>
<keyword evidence="3 7" id="KW-0378">Hydrolase</keyword>
<feature type="domain" description="Glycosyl hydrolase family 36 N-terminal" evidence="6">
    <location>
        <begin position="26"/>
        <end position="255"/>
    </location>
</feature>
<sequence>MTQHHAPLILTAGGTSLVLDTSGPALPRVLYWGSDLGTTGPHSAAAFDAVSAGTPDGSLTLLPLQGDGWAGRPGIAGDRAGMWPHLRLRLTTAIEHAAPAGGGAVLTVHAADEEAGVAVRTELRLTPEGVVRIRHTVTNNGPGSWTVGAVRGILPVPEEAAELLDLTGRWGLERVPQRTAFGFGTRSRESRKGRPGHDAATVLVAGTPGFGFRHGQVWAAHVAWSGDTEHYAERFPDTTGVLGGGELPASGEIRLGPGERHTSPWVYFVHSDHGLDGVSDRLHRLLRARPNHPRGPRPVVLNTWEAVYFDQDLARLRQLADRAQQVGVERFVLDDGWFRGRRDDTAGLGDWYVDEKVWPDGLHPLVDHVRSLGMEFGLWVEPEMVNLDSELARRHPEWLLAAEGRLPAPHRNQHVLDLARPEAFAHIRERLDALLTEYPITYLKWDHNRPLVEAVHDGAAGVHRQTRAVYALMDQLRAAHPGLEIESCSSGGGRVDLGIIEHTDRVWASDTNDPIDRQHIQRWTGLLLPPELIGSHIGPATAHVTRRTTRLSFRSATALFGHAGIEWDLTQCSTEELIELKGWATAYRRLRGLLHSGRTVRADHPDPAAVLHGVVAEDGRRAVFGYLQLDSPVASSPARLRLPGLRDDLDYRIALCPELPVPEKVTGPLVDGAVTLPGRVLAAVGLAVPRLDPADALVFEIEVAQG</sequence>
<keyword evidence="4 7" id="KW-0326">Glycosidase</keyword>
<name>A0ABT1PPM7_9ACTN</name>
<dbReference type="InterPro" id="IPR013780">
    <property type="entry name" value="Glyco_hydro_b"/>
</dbReference>
<dbReference type="PANTHER" id="PTHR43053">
    <property type="entry name" value="GLYCOSIDASE FAMILY 31"/>
    <property type="match status" value="1"/>
</dbReference>
<dbReference type="EC" id="3.2.1.22" evidence="2"/>
<dbReference type="Gene3D" id="2.60.40.1180">
    <property type="entry name" value="Golgi alpha-mannosidase II"/>
    <property type="match status" value="1"/>
</dbReference>
<protein>
    <recommendedName>
        <fullName evidence="2">alpha-galactosidase</fullName>
        <ecNumber evidence="2">3.2.1.22</ecNumber>
    </recommendedName>
</protein>
<dbReference type="InterPro" id="IPR050985">
    <property type="entry name" value="Alpha-glycosidase_related"/>
</dbReference>
<evidence type="ECO:0000256" key="3">
    <source>
        <dbReference type="ARBA" id="ARBA00022801"/>
    </source>
</evidence>
<dbReference type="InterPro" id="IPR031704">
    <property type="entry name" value="Glyco_hydro_36_N"/>
</dbReference>
<dbReference type="Proteomes" id="UP001057702">
    <property type="component" value="Unassembled WGS sequence"/>
</dbReference>
<dbReference type="InterPro" id="IPR002252">
    <property type="entry name" value="Glyco_hydro_36"/>
</dbReference>
<dbReference type="Pfam" id="PF16874">
    <property type="entry name" value="Glyco_hydro_36C"/>
    <property type="match status" value="1"/>
</dbReference>
<comment type="catalytic activity">
    <reaction evidence="1">
        <text>Hydrolysis of terminal, non-reducing alpha-D-galactose residues in alpha-D-galactosides, including galactose oligosaccharides, galactomannans and galactolipids.</text>
        <dbReference type="EC" id="3.2.1.22"/>
    </reaction>
</comment>
<dbReference type="GO" id="GO:0004557">
    <property type="term" value="F:alpha-galactosidase activity"/>
    <property type="evidence" value="ECO:0007669"/>
    <property type="project" value="UniProtKB-EC"/>
</dbReference>
<reference evidence="7" key="1">
    <citation type="submission" date="2022-06" db="EMBL/GenBank/DDBJ databases">
        <title>Draft genome sequence of Streptomyces sp. RB6PN25 isolated from peat swamp forest in Thailand.</title>
        <authorList>
            <person name="Duangmal K."/>
            <person name="Klaysubun C."/>
        </authorList>
    </citation>
    <scope>NUCLEOTIDE SEQUENCE</scope>
    <source>
        <strain evidence="7">RB6PN25</strain>
    </source>
</reference>
<evidence type="ECO:0000313" key="7">
    <source>
        <dbReference type="EMBL" id="MCQ4079629.1"/>
    </source>
</evidence>
<dbReference type="PANTHER" id="PTHR43053:SF3">
    <property type="entry name" value="ALPHA-GALACTOSIDASE C-RELATED"/>
    <property type="match status" value="1"/>
</dbReference>
<dbReference type="SUPFAM" id="SSF51445">
    <property type="entry name" value="(Trans)glycosidases"/>
    <property type="match status" value="1"/>
</dbReference>
<evidence type="ECO:0000259" key="5">
    <source>
        <dbReference type="Pfam" id="PF16874"/>
    </source>
</evidence>
<organism evidence="7 8">
    <name type="scientific">Streptomyces humicola</name>
    <dbReference type="NCBI Taxonomy" id="2953240"/>
    <lineage>
        <taxon>Bacteria</taxon>
        <taxon>Bacillati</taxon>
        <taxon>Actinomycetota</taxon>
        <taxon>Actinomycetes</taxon>
        <taxon>Kitasatosporales</taxon>
        <taxon>Streptomycetaceae</taxon>
        <taxon>Streptomyces</taxon>
    </lineage>
</organism>
<dbReference type="Pfam" id="PF02065">
    <property type="entry name" value="Melibiase"/>
    <property type="match status" value="1"/>
</dbReference>
<dbReference type="PRINTS" id="PR00743">
    <property type="entry name" value="GLHYDRLASE36"/>
</dbReference>
<proteinExistence type="predicted"/>
<comment type="caution">
    <text evidence="7">The sequence shown here is derived from an EMBL/GenBank/DDBJ whole genome shotgun (WGS) entry which is preliminary data.</text>
</comment>
<dbReference type="Pfam" id="PF16875">
    <property type="entry name" value="Glyco_hydro_36N"/>
    <property type="match status" value="1"/>
</dbReference>
<evidence type="ECO:0000256" key="2">
    <source>
        <dbReference type="ARBA" id="ARBA00012755"/>
    </source>
</evidence>
<dbReference type="RefSeq" id="WP_255918468.1">
    <property type="nucleotide sequence ID" value="NZ_JANFNG010000001.1"/>
</dbReference>
<dbReference type="InterPro" id="IPR017853">
    <property type="entry name" value="GH"/>
</dbReference>
<dbReference type="InterPro" id="IPR000111">
    <property type="entry name" value="Glyco_hydro_27/36_CS"/>
</dbReference>
<dbReference type="InterPro" id="IPR038417">
    <property type="entry name" value="Alpga-gal_N_sf"/>
</dbReference>
<dbReference type="InterPro" id="IPR013785">
    <property type="entry name" value="Aldolase_TIM"/>
</dbReference>
<dbReference type="PROSITE" id="PS00512">
    <property type="entry name" value="ALPHA_GALACTOSIDASE"/>
    <property type="match status" value="1"/>
</dbReference>
<evidence type="ECO:0000256" key="1">
    <source>
        <dbReference type="ARBA" id="ARBA00001255"/>
    </source>
</evidence>
<dbReference type="EMBL" id="JANFNG010000001">
    <property type="protein sequence ID" value="MCQ4079629.1"/>
    <property type="molecule type" value="Genomic_DNA"/>
</dbReference>
<evidence type="ECO:0000256" key="4">
    <source>
        <dbReference type="ARBA" id="ARBA00023295"/>
    </source>
</evidence>